<dbReference type="InterPro" id="IPR015590">
    <property type="entry name" value="Aldehyde_DH_dom"/>
</dbReference>
<dbReference type="STRING" id="270498.CHK_0373"/>
<dbReference type="PANTHER" id="PTHR43570">
    <property type="entry name" value="ALDEHYDE DEHYDROGENASE"/>
    <property type="match status" value="1"/>
</dbReference>
<dbReference type="PANTHER" id="PTHR43570:SF16">
    <property type="entry name" value="ALDEHYDE DEHYDROGENASE TYPE III, ISOFORM Q"/>
    <property type="match status" value="1"/>
</dbReference>
<dbReference type="GO" id="GO:0004029">
    <property type="term" value="F:aldehyde dehydrogenase (NAD+) activity"/>
    <property type="evidence" value="ECO:0007669"/>
    <property type="project" value="TreeGrafter"/>
</dbReference>
<sequence length="458" mass="51424">MSHAATIVSMQNNYFYTGQTKDYEFRRDALIKLKQAVVKNEAAIFDALKADLNKSAFEAYETEVGIVLDEISYALKHLKKWMKPQKAHTPIDQFPSRSFILPEPYGVCLIMSPWNYPFQLTLEPLVGAIAAGNTAILKPSDYSHNTSQVIANIIHSIYPVEYVEVVLGGRQSNQDLLQQHFDYIFFTGGVTVGKLVMESASKFVTPVTLELGGKSPCIVDQTADIKRAAKRIAWGKFLNAGQTCVAPDHLFLHTDVRTEFLQEFQAAITEFYTDDPLSCAYLPRIINQKHYDRLRGLMEGEEILIGGKSDDSSLTIEPTVIDHAEYNHPIMQEEIFGPLLPVLEFRNLDDVVVEIQKHPKPLALYLFSQDHGTVKRVLRDVAYGGGCINDVVVQVATSQMPFGGVGSSGMGEYHGKDSFRTFSHYKSILHKSNKIDIPIRYLPGTPDKFKKLRKFIGK</sequence>
<dbReference type="Gene3D" id="3.40.605.10">
    <property type="entry name" value="Aldehyde Dehydrogenase, Chain A, domain 1"/>
    <property type="match status" value="1"/>
</dbReference>
<dbReference type="RefSeq" id="WP_046442319.1">
    <property type="nucleotide sequence ID" value="NZ_LAYJ01000039.1"/>
</dbReference>
<dbReference type="InterPro" id="IPR016161">
    <property type="entry name" value="Ald_DH/histidinol_DH"/>
</dbReference>
<dbReference type="GO" id="GO:0005737">
    <property type="term" value="C:cytoplasm"/>
    <property type="evidence" value="ECO:0007669"/>
    <property type="project" value="TreeGrafter"/>
</dbReference>
<dbReference type="AlphaFoldDB" id="A0A0M2NHT7"/>
<dbReference type="Pfam" id="PF00171">
    <property type="entry name" value="Aldedh"/>
    <property type="match status" value="1"/>
</dbReference>
<dbReference type="PIRSF" id="PIRSF036492">
    <property type="entry name" value="ALDH"/>
    <property type="match status" value="1"/>
</dbReference>
<keyword evidence="2 4" id="KW-0560">Oxidoreductase</keyword>
<dbReference type="PATRIC" id="fig|270498.16.peg.2515"/>
<dbReference type="InterPro" id="IPR016163">
    <property type="entry name" value="Ald_DH_C"/>
</dbReference>
<dbReference type="EMBL" id="LAYJ01000039">
    <property type="protein sequence ID" value="KKI52104.1"/>
    <property type="molecule type" value="Genomic_DNA"/>
</dbReference>
<reference evidence="9 10" key="1">
    <citation type="submission" date="2015-04" db="EMBL/GenBank/DDBJ databases">
        <title>Draft genome sequence of bacteremic isolate Catabacter hongkongensis type strain HKU16T.</title>
        <authorList>
            <person name="Lau S.K."/>
            <person name="Teng J.L."/>
            <person name="Huang Y."/>
            <person name="Curreem S.O."/>
            <person name="Tsui S.K."/>
            <person name="Woo P.C."/>
        </authorList>
    </citation>
    <scope>NUCLEOTIDE SEQUENCE [LARGE SCALE GENOMIC DNA]</scope>
    <source>
        <strain evidence="9 10">HKU16</strain>
    </source>
</reference>
<dbReference type="PROSITE" id="PS00687">
    <property type="entry name" value="ALDEHYDE_DEHYDR_GLU"/>
    <property type="match status" value="1"/>
</dbReference>
<evidence type="ECO:0000256" key="3">
    <source>
        <dbReference type="ARBA" id="ARBA00023027"/>
    </source>
</evidence>
<name>A0A0M2NHT7_9FIRM</name>
<dbReference type="OrthoDB" id="9762913at2"/>
<dbReference type="SUPFAM" id="SSF53720">
    <property type="entry name" value="ALDH-like"/>
    <property type="match status" value="1"/>
</dbReference>
<protein>
    <recommendedName>
        <fullName evidence="4">Aldehyde dehydrogenase</fullName>
    </recommendedName>
</protein>
<evidence type="ECO:0000256" key="1">
    <source>
        <dbReference type="ARBA" id="ARBA00009986"/>
    </source>
</evidence>
<dbReference type="InterPro" id="IPR016160">
    <property type="entry name" value="Ald_DH_CS_CYS"/>
</dbReference>
<dbReference type="Proteomes" id="UP000034076">
    <property type="component" value="Unassembled WGS sequence"/>
</dbReference>
<feature type="domain" description="Aldehyde dehydrogenase" evidence="8">
    <location>
        <begin position="24"/>
        <end position="428"/>
    </location>
</feature>
<dbReference type="InterPro" id="IPR016162">
    <property type="entry name" value="Ald_DH_N"/>
</dbReference>
<keyword evidence="3" id="KW-0520">NAD</keyword>
<dbReference type="InterPro" id="IPR029510">
    <property type="entry name" value="Ald_DH_CS_GLU"/>
</dbReference>
<feature type="active site" evidence="5">
    <location>
        <position position="244"/>
    </location>
</feature>
<evidence type="ECO:0000259" key="8">
    <source>
        <dbReference type="Pfam" id="PF00171"/>
    </source>
</evidence>
<organism evidence="9 10">
    <name type="scientific">Christensenella hongkongensis</name>
    <dbReference type="NCBI Taxonomy" id="270498"/>
    <lineage>
        <taxon>Bacteria</taxon>
        <taxon>Bacillati</taxon>
        <taxon>Bacillota</taxon>
        <taxon>Clostridia</taxon>
        <taxon>Christensenellales</taxon>
        <taxon>Christensenellaceae</taxon>
        <taxon>Christensenella</taxon>
    </lineage>
</organism>
<dbReference type="GO" id="GO:0006081">
    <property type="term" value="P:aldehyde metabolic process"/>
    <property type="evidence" value="ECO:0007669"/>
    <property type="project" value="InterPro"/>
</dbReference>
<gene>
    <name evidence="9" type="ORF">CHK_0373</name>
</gene>
<feature type="active site" evidence="5 6">
    <location>
        <position position="210"/>
    </location>
</feature>
<dbReference type="FunFam" id="3.40.605.10:FF:000004">
    <property type="entry name" value="Aldehyde dehydrogenase"/>
    <property type="match status" value="1"/>
</dbReference>
<evidence type="ECO:0000256" key="7">
    <source>
        <dbReference type="RuleBase" id="RU003345"/>
    </source>
</evidence>
<evidence type="ECO:0000256" key="6">
    <source>
        <dbReference type="PROSITE-ProRule" id="PRU10007"/>
    </source>
</evidence>
<evidence type="ECO:0000256" key="2">
    <source>
        <dbReference type="ARBA" id="ARBA00023002"/>
    </source>
</evidence>
<proteinExistence type="inferred from homology"/>
<accession>A0A0M2NHT7</accession>
<dbReference type="CDD" id="cd07136">
    <property type="entry name" value="ALDH_YwdH-P39616"/>
    <property type="match status" value="1"/>
</dbReference>
<dbReference type="FunFam" id="3.40.309.10:FF:000003">
    <property type="entry name" value="Aldehyde dehydrogenase"/>
    <property type="match status" value="1"/>
</dbReference>
<comment type="caution">
    <text evidence="9">The sequence shown here is derived from an EMBL/GenBank/DDBJ whole genome shotgun (WGS) entry which is preliminary data.</text>
</comment>
<keyword evidence="10" id="KW-1185">Reference proteome</keyword>
<evidence type="ECO:0000313" key="9">
    <source>
        <dbReference type="EMBL" id="KKI52104.1"/>
    </source>
</evidence>
<evidence type="ECO:0000256" key="5">
    <source>
        <dbReference type="PIRSR" id="PIRSR036492-1"/>
    </source>
</evidence>
<dbReference type="InterPro" id="IPR012394">
    <property type="entry name" value="Aldehyde_DH_NAD(P)"/>
</dbReference>
<comment type="similarity">
    <text evidence="1 4 7">Belongs to the aldehyde dehydrogenase family.</text>
</comment>
<evidence type="ECO:0000313" key="10">
    <source>
        <dbReference type="Proteomes" id="UP000034076"/>
    </source>
</evidence>
<evidence type="ECO:0000256" key="4">
    <source>
        <dbReference type="PIRNR" id="PIRNR036492"/>
    </source>
</evidence>
<dbReference type="PROSITE" id="PS00070">
    <property type="entry name" value="ALDEHYDE_DEHYDR_CYS"/>
    <property type="match status" value="1"/>
</dbReference>
<dbReference type="Gene3D" id="3.40.309.10">
    <property type="entry name" value="Aldehyde Dehydrogenase, Chain A, domain 2"/>
    <property type="match status" value="1"/>
</dbReference>